<evidence type="ECO:0000313" key="1">
    <source>
        <dbReference type="EMBL" id="KXZ55920.1"/>
    </source>
</evidence>
<dbReference type="AlphaFoldDB" id="A0A150H2W7"/>
<organism evidence="1 2">
    <name type="scientific">Gonium pectorale</name>
    <name type="common">Green alga</name>
    <dbReference type="NCBI Taxonomy" id="33097"/>
    <lineage>
        <taxon>Eukaryota</taxon>
        <taxon>Viridiplantae</taxon>
        <taxon>Chlorophyta</taxon>
        <taxon>core chlorophytes</taxon>
        <taxon>Chlorophyceae</taxon>
        <taxon>CS clade</taxon>
        <taxon>Chlamydomonadales</taxon>
        <taxon>Volvocaceae</taxon>
        <taxon>Gonium</taxon>
    </lineage>
</organism>
<dbReference type="EMBL" id="LSYV01000003">
    <property type="protein sequence ID" value="KXZ55920.1"/>
    <property type="molecule type" value="Genomic_DNA"/>
</dbReference>
<protein>
    <submittedName>
        <fullName evidence="1">Uncharacterized protein</fullName>
    </submittedName>
</protein>
<evidence type="ECO:0000313" key="2">
    <source>
        <dbReference type="Proteomes" id="UP000075714"/>
    </source>
</evidence>
<proteinExistence type="predicted"/>
<comment type="caution">
    <text evidence="1">The sequence shown here is derived from an EMBL/GenBank/DDBJ whole genome shotgun (WGS) entry which is preliminary data.</text>
</comment>
<dbReference type="Proteomes" id="UP000075714">
    <property type="component" value="Unassembled WGS sequence"/>
</dbReference>
<reference evidence="2" key="1">
    <citation type="journal article" date="2016" name="Nat. Commun.">
        <title>The Gonium pectorale genome demonstrates co-option of cell cycle regulation during the evolution of multicellularity.</title>
        <authorList>
            <person name="Hanschen E.R."/>
            <person name="Marriage T.N."/>
            <person name="Ferris P.J."/>
            <person name="Hamaji T."/>
            <person name="Toyoda A."/>
            <person name="Fujiyama A."/>
            <person name="Neme R."/>
            <person name="Noguchi H."/>
            <person name="Minakuchi Y."/>
            <person name="Suzuki M."/>
            <person name="Kawai-Toyooka H."/>
            <person name="Smith D.R."/>
            <person name="Sparks H."/>
            <person name="Anderson J."/>
            <person name="Bakaric R."/>
            <person name="Luria V."/>
            <person name="Karger A."/>
            <person name="Kirschner M.W."/>
            <person name="Durand P.M."/>
            <person name="Michod R.E."/>
            <person name="Nozaki H."/>
            <person name="Olson B.J."/>
        </authorList>
    </citation>
    <scope>NUCLEOTIDE SEQUENCE [LARGE SCALE GENOMIC DNA]</scope>
    <source>
        <strain evidence="2">NIES-2863</strain>
    </source>
</reference>
<keyword evidence="2" id="KW-1185">Reference proteome</keyword>
<gene>
    <name evidence="1" type="ORF">GPECTOR_2g1471</name>
</gene>
<accession>A0A150H2W7</accession>
<name>A0A150H2W7_GONPE</name>
<dbReference type="OrthoDB" id="555110at2759"/>
<sequence>MARALDVKPAELLETWWFVQVRDHKLNSRGDKAAFMKLHKADALKDAAVGLRRFHALQRNVLDHGSIPEQRKILDAYPPALKAFHSDNRISNALSKMYRCAPHAKLQNQSGGTEVLSGTLFAVWDYCVLLLRD</sequence>